<feature type="non-terminal residue" evidence="1">
    <location>
        <position position="146"/>
    </location>
</feature>
<dbReference type="GO" id="GO:0005576">
    <property type="term" value="C:extracellular region"/>
    <property type="evidence" value="ECO:0007669"/>
    <property type="project" value="InterPro"/>
</dbReference>
<dbReference type="Gene3D" id="2.60.40.690">
    <property type="entry name" value="Alpha-macroglobulin, receptor-binding domain"/>
    <property type="match status" value="1"/>
</dbReference>
<feature type="non-terminal residue" evidence="1">
    <location>
        <position position="1"/>
    </location>
</feature>
<dbReference type="InterPro" id="IPR050473">
    <property type="entry name" value="A2M/Complement_sys"/>
</dbReference>
<evidence type="ECO:0000313" key="2">
    <source>
        <dbReference type="Proteomes" id="UP000536381"/>
    </source>
</evidence>
<accession>A0A7L2IQ92</accession>
<keyword evidence="2" id="KW-1185">Reference proteome</keyword>
<dbReference type="PANTHER" id="PTHR11412:SF185">
    <property type="entry name" value="ALPHA-2-MACROGLOBULIN-LIKE PROTEIN 1"/>
    <property type="match status" value="1"/>
</dbReference>
<dbReference type="OrthoDB" id="9998011at2759"/>
<evidence type="ECO:0000313" key="1">
    <source>
        <dbReference type="EMBL" id="NXR13714.1"/>
    </source>
</evidence>
<name>A0A7L2IQ92_9PICI</name>
<sequence length="146" mass="16169">QDTVVALQALAKYAALTYGDNGDFVVTVTSPTGTTQDFELHNSTRLLLQRAALHQLPGTYRVHARGQGCALLQATLRYNVPPSPAVRVFDLHVETKPETCEEDAHARFHLRLRARYTGERPTTNMVVIEAKLPSGYIPDKKSVVEV</sequence>
<gene>
    <name evidence="1" type="primary">A2m_0</name>
    <name evidence="1" type="ORF">SEMFRA_R06454</name>
</gene>
<dbReference type="EMBL" id="VWYK01099986">
    <property type="protein sequence ID" value="NXR13714.1"/>
    <property type="molecule type" value="Genomic_DNA"/>
</dbReference>
<comment type="caution">
    <text evidence="1">The sequence shown here is derived from an EMBL/GenBank/DDBJ whole genome shotgun (WGS) entry which is preliminary data.</text>
</comment>
<reference evidence="1 2" key="1">
    <citation type="submission" date="2019-09" db="EMBL/GenBank/DDBJ databases">
        <title>Bird 10,000 Genomes (B10K) Project - Family phase.</title>
        <authorList>
            <person name="Zhang G."/>
        </authorList>
    </citation>
    <scope>NUCLEOTIDE SEQUENCE [LARGE SCALE GENOMIC DNA]</scope>
    <source>
        <strain evidence="1">B10K-DU-001-42</strain>
        <tissue evidence="1">Muscle</tissue>
    </source>
</reference>
<dbReference type="PANTHER" id="PTHR11412">
    <property type="entry name" value="MACROGLOBULIN / COMPLEMENT"/>
    <property type="match status" value="1"/>
</dbReference>
<dbReference type="SUPFAM" id="SSF49410">
    <property type="entry name" value="Alpha-macroglobulin receptor domain"/>
    <property type="match status" value="1"/>
</dbReference>
<dbReference type="InterPro" id="IPR036595">
    <property type="entry name" value="A-macroglobulin_rcpt-bd_sf"/>
</dbReference>
<proteinExistence type="predicted"/>
<dbReference type="AlphaFoldDB" id="A0A7L2IQ92"/>
<dbReference type="Proteomes" id="UP000536381">
    <property type="component" value="Unassembled WGS sequence"/>
</dbReference>
<organism evidence="1 2">
    <name type="scientific">Semnornis frantzii</name>
    <dbReference type="NCBI Taxonomy" id="91796"/>
    <lineage>
        <taxon>Eukaryota</taxon>
        <taxon>Metazoa</taxon>
        <taxon>Chordata</taxon>
        <taxon>Craniata</taxon>
        <taxon>Vertebrata</taxon>
        <taxon>Euteleostomi</taxon>
        <taxon>Archelosauria</taxon>
        <taxon>Archosauria</taxon>
        <taxon>Dinosauria</taxon>
        <taxon>Saurischia</taxon>
        <taxon>Theropoda</taxon>
        <taxon>Coelurosauria</taxon>
        <taxon>Aves</taxon>
        <taxon>Neognathae</taxon>
        <taxon>Neoaves</taxon>
        <taxon>Telluraves</taxon>
        <taxon>Coraciimorphae</taxon>
        <taxon>Piciformes</taxon>
        <taxon>Ramphastidae</taxon>
        <taxon>Semnornis</taxon>
    </lineage>
</organism>
<protein>
    <submittedName>
        <fullName evidence="1">A2MG protein</fullName>
    </submittedName>
</protein>